<gene>
    <name evidence="1" type="ORF">AYBTSS11_LOCUS1015</name>
</gene>
<dbReference type="Gramene" id="rna-AYBTSS11_LOCUS1015">
    <property type="protein sequence ID" value="CAJ1815654.1"/>
    <property type="gene ID" value="gene-AYBTSS11_LOCUS1015"/>
</dbReference>
<keyword evidence="2" id="KW-1185">Reference proteome</keyword>
<evidence type="ECO:0000313" key="2">
    <source>
        <dbReference type="Proteomes" id="UP001189624"/>
    </source>
</evidence>
<evidence type="ECO:0000313" key="1">
    <source>
        <dbReference type="EMBL" id="CAJ1815654.1"/>
    </source>
</evidence>
<reference evidence="1" key="1">
    <citation type="submission" date="2023-10" db="EMBL/GenBank/DDBJ databases">
        <authorList>
            <person name="Domelevo Entfellner J.-B."/>
        </authorList>
    </citation>
    <scope>NUCLEOTIDE SEQUENCE</scope>
</reference>
<name>A0AA86S0H7_9FABA</name>
<organism evidence="1 2">
    <name type="scientific">Sphenostylis stenocarpa</name>
    <dbReference type="NCBI Taxonomy" id="92480"/>
    <lineage>
        <taxon>Eukaryota</taxon>
        <taxon>Viridiplantae</taxon>
        <taxon>Streptophyta</taxon>
        <taxon>Embryophyta</taxon>
        <taxon>Tracheophyta</taxon>
        <taxon>Spermatophyta</taxon>
        <taxon>Magnoliopsida</taxon>
        <taxon>eudicotyledons</taxon>
        <taxon>Gunneridae</taxon>
        <taxon>Pentapetalae</taxon>
        <taxon>rosids</taxon>
        <taxon>fabids</taxon>
        <taxon>Fabales</taxon>
        <taxon>Fabaceae</taxon>
        <taxon>Papilionoideae</taxon>
        <taxon>50 kb inversion clade</taxon>
        <taxon>NPAAA clade</taxon>
        <taxon>indigoferoid/millettioid clade</taxon>
        <taxon>Phaseoleae</taxon>
        <taxon>Sphenostylis</taxon>
    </lineage>
</organism>
<dbReference type="EMBL" id="OY731398">
    <property type="protein sequence ID" value="CAJ1815654.1"/>
    <property type="molecule type" value="Genomic_DNA"/>
</dbReference>
<sequence>MGLLEKERAKAEAGSVRSAGVDLVLNAQAGYVNTENDSGDGGGGSGGKEVCAGEVRRGTIPQSGDAYVGTNTQKSKAHVVVGVAENNIGRIVDSSCKVSQGDEVLVCNDYKRAYTTHLAWLIGDGNVVDSDIMLEFEEELRSQVLRAYIRSCIGRLKLRLDVDRPLWFGKYLKEEIDVVPSTEIQTHLKWEGTWEMPDISPYGSHWKHLRFGADNIWESTAEPNSEHKRNMLMRLTFVP</sequence>
<protein>
    <submittedName>
        <fullName evidence="1">Uncharacterized protein</fullName>
    </submittedName>
</protein>
<accession>A0AA86S0H7</accession>
<dbReference type="AlphaFoldDB" id="A0AA86S0H7"/>
<dbReference type="Proteomes" id="UP001189624">
    <property type="component" value="Chromosome 1"/>
</dbReference>
<proteinExistence type="predicted"/>